<dbReference type="InParanoid" id="A0A482WJ77"/>
<evidence type="ECO:0000313" key="1">
    <source>
        <dbReference type="EMBL" id="RZF33390.1"/>
    </source>
</evidence>
<accession>A0A482WJ77</accession>
<sequence length="53" mass="6370">MQAALYIREKKKQQRLRKGRRRFELPSHVATKEIAPFPPYPPNNWHLTVLEND</sequence>
<keyword evidence="2" id="KW-1185">Reference proteome</keyword>
<gene>
    <name evidence="1" type="ORF">LSTR_LSTR014553</name>
</gene>
<dbReference type="OrthoDB" id="6425771at2759"/>
<protein>
    <submittedName>
        <fullName evidence="1">Uncharacterized protein</fullName>
    </submittedName>
</protein>
<proteinExistence type="predicted"/>
<dbReference type="Proteomes" id="UP000291343">
    <property type="component" value="Unassembled WGS sequence"/>
</dbReference>
<comment type="caution">
    <text evidence="1">The sequence shown here is derived from an EMBL/GenBank/DDBJ whole genome shotgun (WGS) entry which is preliminary data.</text>
</comment>
<dbReference type="EMBL" id="QKKF02034166">
    <property type="protein sequence ID" value="RZF33390.1"/>
    <property type="molecule type" value="Genomic_DNA"/>
</dbReference>
<dbReference type="AlphaFoldDB" id="A0A482WJ77"/>
<name>A0A482WJ77_LAOST</name>
<organism evidence="1 2">
    <name type="scientific">Laodelphax striatellus</name>
    <name type="common">Small brown planthopper</name>
    <name type="synonym">Delphax striatella</name>
    <dbReference type="NCBI Taxonomy" id="195883"/>
    <lineage>
        <taxon>Eukaryota</taxon>
        <taxon>Metazoa</taxon>
        <taxon>Ecdysozoa</taxon>
        <taxon>Arthropoda</taxon>
        <taxon>Hexapoda</taxon>
        <taxon>Insecta</taxon>
        <taxon>Pterygota</taxon>
        <taxon>Neoptera</taxon>
        <taxon>Paraneoptera</taxon>
        <taxon>Hemiptera</taxon>
        <taxon>Auchenorrhyncha</taxon>
        <taxon>Fulgoroidea</taxon>
        <taxon>Delphacidae</taxon>
        <taxon>Criomorphinae</taxon>
        <taxon>Laodelphax</taxon>
    </lineage>
</organism>
<evidence type="ECO:0000313" key="2">
    <source>
        <dbReference type="Proteomes" id="UP000291343"/>
    </source>
</evidence>
<reference evidence="1 2" key="1">
    <citation type="journal article" date="2017" name="Gigascience">
        <title>Genome sequence of the small brown planthopper, Laodelphax striatellus.</title>
        <authorList>
            <person name="Zhu J."/>
            <person name="Jiang F."/>
            <person name="Wang X."/>
            <person name="Yang P."/>
            <person name="Bao Y."/>
            <person name="Zhao W."/>
            <person name="Wang W."/>
            <person name="Lu H."/>
            <person name="Wang Q."/>
            <person name="Cui N."/>
            <person name="Li J."/>
            <person name="Chen X."/>
            <person name="Luo L."/>
            <person name="Yu J."/>
            <person name="Kang L."/>
            <person name="Cui F."/>
        </authorList>
    </citation>
    <scope>NUCLEOTIDE SEQUENCE [LARGE SCALE GENOMIC DNA]</scope>
    <source>
        <strain evidence="1">Lst14</strain>
    </source>
</reference>